<dbReference type="KEGG" id="gxy:GLX_03700"/>
<name>G2I3T5_KOMMN</name>
<accession>G2I3T5</accession>
<dbReference type="Pfam" id="PF06719">
    <property type="entry name" value="AraC_N"/>
    <property type="match status" value="1"/>
</dbReference>
<dbReference type="Proteomes" id="UP000009044">
    <property type="component" value="Chromosome"/>
</dbReference>
<dbReference type="GO" id="GO:0043565">
    <property type="term" value="F:sequence-specific DNA binding"/>
    <property type="evidence" value="ECO:0007669"/>
    <property type="project" value="InterPro"/>
</dbReference>
<dbReference type="AlphaFoldDB" id="G2I3T5"/>
<dbReference type="InterPro" id="IPR018060">
    <property type="entry name" value="HTH_AraC"/>
</dbReference>
<organism evidence="4 5">
    <name type="scientific">Komagataeibacter medellinensis (strain NBRC 3288 / BCRC 11682 / LMG 1693 / Kondo 51)</name>
    <name type="common">Gluconacetobacter medellinensis</name>
    <dbReference type="NCBI Taxonomy" id="634177"/>
    <lineage>
        <taxon>Bacteria</taxon>
        <taxon>Pseudomonadati</taxon>
        <taxon>Pseudomonadota</taxon>
        <taxon>Alphaproteobacteria</taxon>
        <taxon>Acetobacterales</taxon>
        <taxon>Acetobacteraceae</taxon>
        <taxon>Komagataeibacter</taxon>
    </lineage>
</organism>
<evidence type="ECO:0000256" key="2">
    <source>
        <dbReference type="ARBA" id="ARBA00023163"/>
    </source>
</evidence>
<dbReference type="RefSeq" id="WP_014104359.1">
    <property type="nucleotide sequence ID" value="NC_016027.1"/>
</dbReference>
<evidence type="ECO:0000259" key="3">
    <source>
        <dbReference type="PROSITE" id="PS01124"/>
    </source>
</evidence>
<dbReference type="HOGENOM" id="CLU_000445_100_0_5"/>
<dbReference type="PATRIC" id="fig|634177.7.peg.420"/>
<dbReference type="SMART" id="SM00342">
    <property type="entry name" value="HTH_ARAC"/>
    <property type="match status" value="1"/>
</dbReference>
<keyword evidence="2" id="KW-0804">Transcription</keyword>
<dbReference type="InterPro" id="IPR009057">
    <property type="entry name" value="Homeodomain-like_sf"/>
</dbReference>
<protein>
    <submittedName>
        <fullName evidence="4">Transcriptional regulator</fullName>
    </submittedName>
</protein>
<dbReference type="PANTHER" id="PTHR43436:SF1">
    <property type="entry name" value="TRANSCRIPTIONAL REGULATORY PROTEIN"/>
    <property type="match status" value="1"/>
</dbReference>
<evidence type="ECO:0000313" key="4">
    <source>
        <dbReference type="EMBL" id="BAK82782.1"/>
    </source>
</evidence>
<dbReference type="InterPro" id="IPR009594">
    <property type="entry name" value="Tscrpt_reg_HTH_AraC_N"/>
</dbReference>
<dbReference type="PANTHER" id="PTHR43436">
    <property type="entry name" value="ARAC-FAMILY TRANSCRIPTIONAL REGULATOR"/>
    <property type="match status" value="1"/>
</dbReference>
<evidence type="ECO:0000256" key="1">
    <source>
        <dbReference type="ARBA" id="ARBA00023015"/>
    </source>
</evidence>
<dbReference type="SUPFAM" id="SSF46689">
    <property type="entry name" value="Homeodomain-like"/>
    <property type="match status" value="2"/>
</dbReference>
<feature type="domain" description="HTH araC/xylS-type" evidence="3">
    <location>
        <begin position="191"/>
        <end position="289"/>
    </location>
</feature>
<keyword evidence="1" id="KW-0805">Transcription regulation</keyword>
<gene>
    <name evidence="4" type="ordered locus">GLX_03700</name>
</gene>
<dbReference type="STRING" id="634177.GLX_03700"/>
<dbReference type="eggNOG" id="COG2207">
    <property type="taxonomic scope" value="Bacteria"/>
</dbReference>
<reference evidence="5" key="1">
    <citation type="journal article" date="2011" name="J. Bacteriol.">
        <title>Complete genome sequence of NBRC 3288, a unique cellulose-nonproducing strain of Gluconacetobacter xylinus isolated from vinegar.</title>
        <authorList>
            <person name="Ogino H."/>
            <person name="Azuma Y."/>
            <person name="Hosoyama A."/>
            <person name="Nakazawa H."/>
            <person name="Matsutani M."/>
            <person name="Hasegawa A."/>
            <person name="Otsuyama K."/>
            <person name="Matsushita K."/>
            <person name="Fujita N."/>
            <person name="Shirai M."/>
        </authorList>
    </citation>
    <scope>NUCLEOTIDE SEQUENCE [LARGE SCALE GENOMIC DNA]</scope>
    <source>
        <strain evidence="5">NBRC 3288 / BCRC 11682 / LMG 1693</strain>
    </source>
</reference>
<sequence length="304" mass="33551">MMSQPLMTLRQTMARHATGLQTETPVPGLVLFHSVGQTLPMESVYRPRLCMIVQGSKQVRLGTRVFTYDTRKYLIATVDLPVTSCVTQASADMPYLSLSLDLDPAEVAALLLGAPPVATDARMSPGLAVSALTDDLLCPMARLVNLLDRTGDIPVLAPLIKREILYRLLQGEQGGQLRQIALAGSHLSQVSGAIAWIRQHYAQAFDVDTLARQTGMSTPSFYRHFRAVTMMSPLQYRTRIRLHEARRRMVSVGEDAARAGFAVGYESPSQFSRDYRRLFGVPPARDVAALRATLRAMPQRQQAG</sequence>
<proteinExistence type="predicted"/>
<dbReference type="GO" id="GO:0003700">
    <property type="term" value="F:DNA-binding transcription factor activity"/>
    <property type="evidence" value="ECO:0007669"/>
    <property type="project" value="InterPro"/>
</dbReference>
<dbReference type="Pfam" id="PF12833">
    <property type="entry name" value="HTH_18"/>
    <property type="match status" value="1"/>
</dbReference>
<dbReference type="PROSITE" id="PS01124">
    <property type="entry name" value="HTH_ARAC_FAMILY_2"/>
    <property type="match status" value="1"/>
</dbReference>
<dbReference type="Gene3D" id="1.10.10.60">
    <property type="entry name" value="Homeodomain-like"/>
    <property type="match status" value="1"/>
</dbReference>
<evidence type="ECO:0000313" key="5">
    <source>
        <dbReference type="Proteomes" id="UP000009044"/>
    </source>
</evidence>
<dbReference type="EMBL" id="AP012159">
    <property type="protein sequence ID" value="BAK82782.1"/>
    <property type="molecule type" value="Genomic_DNA"/>
</dbReference>